<evidence type="ECO:0000256" key="2">
    <source>
        <dbReference type="HAMAP-Rule" id="MF_02087"/>
    </source>
</evidence>
<evidence type="ECO:0000313" key="6">
    <source>
        <dbReference type="EMBL" id="AGF47925.1"/>
    </source>
</evidence>
<reference evidence="6 7" key="1">
    <citation type="journal article" date="2013" name="Genome Biol. Evol.">
        <title>Genome evolution and phylogenomic analysis of candidatus kinetoplastibacterium, the betaproteobacterial endosymbionts of strigomonas and angomonas.</title>
        <authorList>
            <person name="Alves J.M."/>
            <person name="Serrano M.G."/>
            <person name="Maia da Silva F."/>
            <person name="Voegtly L.J."/>
            <person name="Matveyev A.V."/>
            <person name="Teixeira M.M."/>
            <person name="Camargo E.P."/>
            <person name="Buck G.A."/>
        </authorList>
    </citation>
    <scope>NUCLEOTIDE SEQUENCE [LARGE SCALE GENOMIC DNA]</scope>
    <source>
        <strain evidence="6 7">TCC036E</strain>
    </source>
</reference>
<dbReference type="STRING" id="1208918.CDEE_0079"/>
<comment type="function">
    <text evidence="2">Pyridoxal 5'-phosphate (PLP)-binding protein, which is involved in PLP homeostasis.</text>
</comment>
<dbReference type="GO" id="GO:0030170">
    <property type="term" value="F:pyridoxal phosphate binding"/>
    <property type="evidence" value="ECO:0007669"/>
    <property type="project" value="UniProtKB-UniRule"/>
</dbReference>
<dbReference type="KEGG" id="kct:CDEE_0079"/>
<accession>M1M761</accession>
<protein>
    <recommendedName>
        <fullName evidence="2">Pyridoxal phosphate homeostasis protein</fullName>
        <shortName evidence="2">PLP homeostasis protein</shortName>
    </recommendedName>
</protein>
<evidence type="ECO:0000256" key="3">
    <source>
        <dbReference type="PIRSR" id="PIRSR004848-1"/>
    </source>
</evidence>
<evidence type="ECO:0000256" key="4">
    <source>
        <dbReference type="RuleBase" id="RU004514"/>
    </source>
</evidence>
<proteinExistence type="inferred from homology"/>
<sequence length="233" mass="26894">MNNDKFLQERLESINERITKTCQRIGYGKQISILPVSKTFNSEVIAETLKILKMKRFGENRAQEIKTKYYDLLEHNIEWVMIGNLQLNKVNSIINCIGEIQSLDRLELAKSIDHQLQKNNRTIKALVQIKTSPEPSKHGIYPDDLLTFLQKVSDNFPRIKISGLMTVAELTEDKDKIRSCFRTIRKLRDKVSKHNIESVNMDNLSMGMSKDFEIAIEEGSTEIRLGSILFGHR</sequence>
<feature type="domain" description="Alanine racemase N-terminal" evidence="5">
    <location>
        <begin position="11"/>
        <end position="232"/>
    </location>
</feature>
<dbReference type="Proteomes" id="UP000011686">
    <property type="component" value="Chromosome"/>
</dbReference>
<dbReference type="InterPro" id="IPR011078">
    <property type="entry name" value="PyrdxlP_homeostasis"/>
</dbReference>
<evidence type="ECO:0000256" key="1">
    <source>
        <dbReference type="ARBA" id="ARBA00022898"/>
    </source>
</evidence>
<dbReference type="Gene3D" id="3.20.20.10">
    <property type="entry name" value="Alanine racemase"/>
    <property type="match status" value="1"/>
</dbReference>
<dbReference type="PIRSF" id="PIRSF004848">
    <property type="entry name" value="YBL036c_PLPDEIII"/>
    <property type="match status" value="1"/>
</dbReference>
<keyword evidence="1 2" id="KW-0663">Pyridoxal phosphate</keyword>
<gene>
    <name evidence="6" type="ORF">CDEE_0079</name>
</gene>
<dbReference type="PANTHER" id="PTHR10146">
    <property type="entry name" value="PROLINE SYNTHETASE CO-TRANSCRIBED BACTERIAL HOMOLOG PROTEIN"/>
    <property type="match status" value="1"/>
</dbReference>
<dbReference type="EMBL" id="CP003804">
    <property type="protein sequence ID" value="AGF47925.1"/>
    <property type="molecule type" value="Genomic_DNA"/>
</dbReference>
<dbReference type="HOGENOM" id="CLU_059988_1_2_4"/>
<evidence type="ECO:0000313" key="7">
    <source>
        <dbReference type="Proteomes" id="UP000011686"/>
    </source>
</evidence>
<organism evidence="6 7">
    <name type="scientific">Candidatus Kinetoplastidibacterium crithidiae TCC036E</name>
    <dbReference type="NCBI Taxonomy" id="1208918"/>
    <lineage>
        <taxon>Bacteria</taxon>
        <taxon>Pseudomonadati</taxon>
        <taxon>Pseudomonadota</taxon>
        <taxon>Betaproteobacteria</taxon>
        <taxon>Candidatus Kinetoplastidibacterium</taxon>
    </lineage>
</organism>
<name>M1M761_9PROT</name>
<dbReference type="InterPro" id="IPR001608">
    <property type="entry name" value="Ala_racemase_N"/>
</dbReference>
<dbReference type="HAMAP" id="MF_02087">
    <property type="entry name" value="PLP_homeostasis"/>
    <property type="match status" value="1"/>
</dbReference>
<dbReference type="InterPro" id="IPR029066">
    <property type="entry name" value="PLP-binding_barrel"/>
</dbReference>
<dbReference type="RefSeq" id="WP_015238742.1">
    <property type="nucleotide sequence ID" value="NC_020283.1"/>
</dbReference>
<feature type="modified residue" description="N6-(pyridoxal phosphate)lysine" evidence="2 3">
    <location>
        <position position="38"/>
    </location>
</feature>
<dbReference type="SUPFAM" id="SSF51419">
    <property type="entry name" value="PLP-binding barrel"/>
    <property type="match status" value="1"/>
</dbReference>
<dbReference type="CDD" id="cd00635">
    <property type="entry name" value="PLPDE_III_YBL036c_like"/>
    <property type="match status" value="1"/>
</dbReference>
<dbReference type="FunFam" id="3.20.20.10:FF:000018">
    <property type="entry name" value="Pyridoxal phosphate homeostasis protein"/>
    <property type="match status" value="1"/>
</dbReference>
<dbReference type="Pfam" id="PF01168">
    <property type="entry name" value="Ala_racemase_N"/>
    <property type="match status" value="1"/>
</dbReference>
<dbReference type="PANTHER" id="PTHR10146:SF14">
    <property type="entry name" value="PYRIDOXAL PHOSPHATE HOMEOSTASIS PROTEIN"/>
    <property type="match status" value="1"/>
</dbReference>
<dbReference type="AlphaFoldDB" id="M1M761"/>
<dbReference type="NCBIfam" id="TIGR00044">
    <property type="entry name" value="YggS family pyridoxal phosphate-dependent enzyme"/>
    <property type="match status" value="1"/>
</dbReference>
<keyword evidence="7" id="KW-1185">Reference proteome</keyword>
<dbReference type="PATRIC" id="fig|1208918.3.peg.624"/>
<evidence type="ECO:0000259" key="5">
    <source>
        <dbReference type="Pfam" id="PF01168"/>
    </source>
</evidence>
<comment type="cofactor">
    <cofactor evidence="3">
        <name>pyridoxal 5'-phosphate</name>
        <dbReference type="ChEBI" id="CHEBI:597326"/>
    </cofactor>
</comment>
<comment type="similarity">
    <text evidence="2 4">Belongs to the pyridoxal phosphate-binding protein YggS/PROSC family.</text>
</comment>
<dbReference type="eggNOG" id="COG0325">
    <property type="taxonomic scope" value="Bacteria"/>
</dbReference>